<keyword evidence="2" id="KW-1185">Reference proteome</keyword>
<dbReference type="Proteomes" id="UP000887116">
    <property type="component" value="Unassembled WGS sequence"/>
</dbReference>
<evidence type="ECO:0000313" key="1">
    <source>
        <dbReference type="EMBL" id="GFQ73047.1"/>
    </source>
</evidence>
<name>A0A8X6F8S5_TRICU</name>
<comment type="caution">
    <text evidence="1">The sequence shown here is derived from an EMBL/GenBank/DDBJ whole genome shotgun (WGS) entry which is preliminary data.</text>
</comment>
<gene>
    <name evidence="1" type="ORF">TNCT_648731</name>
</gene>
<evidence type="ECO:0000313" key="2">
    <source>
        <dbReference type="Proteomes" id="UP000887116"/>
    </source>
</evidence>
<protein>
    <submittedName>
        <fullName evidence="1">Uncharacterized protein</fullName>
    </submittedName>
</protein>
<dbReference type="OrthoDB" id="6464677at2759"/>
<dbReference type="AlphaFoldDB" id="A0A8X6F8S5"/>
<organism evidence="1 2">
    <name type="scientific">Trichonephila clavata</name>
    <name type="common">Joro spider</name>
    <name type="synonym">Nephila clavata</name>
    <dbReference type="NCBI Taxonomy" id="2740835"/>
    <lineage>
        <taxon>Eukaryota</taxon>
        <taxon>Metazoa</taxon>
        <taxon>Ecdysozoa</taxon>
        <taxon>Arthropoda</taxon>
        <taxon>Chelicerata</taxon>
        <taxon>Arachnida</taxon>
        <taxon>Araneae</taxon>
        <taxon>Araneomorphae</taxon>
        <taxon>Entelegynae</taxon>
        <taxon>Araneoidea</taxon>
        <taxon>Nephilidae</taxon>
        <taxon>Trichonephila</taxon>
    </lineage>
</organism>
<proteinExistence type="predicted"/>
<reference evidence="1" key="1">
    <citation type="submission" date="2020-07" db="EMBL/GenBank/DDBJ databases">
        <title>Multicomponent nature underlies the extraordinary mechanical properties of spider dragline silk.</title>
        <authorList>
            <person name="Kono N."/>
            <person name="Nakamura H."/>
            <person name="Mori M."/>
            <person name="Yoshida Y."/>
            <person name="Ohtoshi R."/>
            <person name="Malay A.D."/>
            <person name="Moran D.A.P."/>
            <person name="Tomita M."/>
            <person name="Numata K."/>
            <person name="Arakawa K."/>
        </authorList>
    </citation>
    <scope>NUCLEOTIDE SEQUENCE</scope>
</reference>
<accession>A0A8X6F8S5</accession>
<sequence length="87" mass="9835">MFLNYSLLLSYPSGLNQTRSKSLFTLEKSKTKKGLNKRSSRNKSTQLSKCCSVAFTSLHLVQVGKVLAPLKNVRDFKRLTDSRVKIV</sequence>
<dbReference type="EMBL" id="BMAO01001395">
    <property type="protein sequence ID" value="GFQ73047.1"/>
    <property type="molecule type" value="Genomic_DNA"/>
</dbReference>